<comment type="subcellular location">
    <subcellularLocation>
        <location evidence="1">Cell membrane</location>
        <topology evidence="1">Multi-pass membrane protein</topology>
    </subcellularLocation>
</comment>
<dbReference type="Pfam" id="PF12698">
    <property type="entry name" value="ABC2_membrane_3"/>
    <property type="match status" value="1"/>
</dbReference>
<dbReference type="PATRIC" id="fig|1107882.3.peg.471"/>
<reference evidence="10 11" key="1">
    <citation type="journal article" date="2012" name="J. Bacteriol.">
        <title>Draft Genome Sequence of Mesorhizobium alhagi CCNWXJ12-2T, a Novel Salt-Resistant Species Isolated from the Desert of Northwestern China.</title>
        <authorList>
            <person name="Zhou M."/>
            <person name="Chen W."/>
            <person name="Chen H."/>
            <person name="Wei G."/>
        </authorList>
    </citation>
    <scope>NUCLEOTIDE SEQUENCE [LARGE SCALE GENOMIC DNA]</scope>
    <source>
        <strain evidence="10 11">CCNWXJ12-2</strain>
    </source>
</reference>
<dbReference type="GO" id="GO:0140359">
    <property type="term" value="F:ABC-type transporter activity"/>
    <property type="evidence" value="ECO:0007669"/>
    <property type="project" value="InterPro"/>
</dbReference>
<accession>H0HK61</accession>
<evidence type="ECO:0000256" key="8">
    <source>
        <dbReference type="SAM" id="Phobius"/>
    </source>
</evidence>
<evidence type="ECO:0000313" key="10">
    <source>
        <dbReference type="EMBL" id="EHK58876.1"/>
    </source>
</evidence>
<dbReference type="PANTHER" id="PTHR30294">
    <property type="entry name" value="MEMBRANE COMPONENT OF ABC TRANSPORTER YHHJ-RELATED"/>
    <property type="match status" value="1"/>
</dbReference>
<dbReference type="InterPro" id="IPR051449">
    <property type="entry name" value="ABC-2_transporter_component"/>
</dbReference>
<dbReference type="InterPro" id="IPR013525">
    <property type="entry name" value="ABC2_TM"/>
</dbReference>
<dbReference type="GO" id="GO:0005886">
    <property type="term" value="C:plasma membrane"/>
    <property type="evidence" value="ECO:0007669"/>
    <property type="project" value="UniProtKB-SubCell"/>
</dbReference>
<keyword evidence="5 8" id="KW-0812">Transmembrane</keyword>
<gene>
    <name evidence="10" type="ORF">MAXJ12_02376</name>
</gene>
<evidence type="ECO:0000256" key="5">
    <source>
        <dbReference type="ARBA" id="ARBA00022692"/>
    </source>
</evidence>
<keyword evidence="6 8" id="KW-1133">Transmembrane helix</keyword>
<keyword evidence="11" id="KW-1185">Reference proteome</keyword>
<keyword evidence="7 8" id="KW-0472">Membrane</keyword>
<evidence type="ECO:0000256" key="4">
    <source>
        <dbReference type="ARBA" id="ARBA00022475"/>
    </source>
</evidence>
<dbReference type="EMBL" id="AHAM01000024">
    <property type="protein sequence ID" value="EHK58876.1"/>
    <property type="molecule type" value="Genomic_DNA"/>
</dbReference>
<dbReference type="PROSITE" id="PS51012">
    <property type="entry name" value="ABC_TM2"/>
    <property type="match status" value="1"/>
</dbReference>
<sequence>MKQYGVSTVFSFARLGALLLKEFIQMRRDRITFAMMLGVPLMQLVLFGYAINNDPKSLPAALVATSNDHYTRAMVSALQMTGYYRFDHVAESAAEAEALMASGSVAFVVTIPSDFARRVERGDNPQLLIEADATDPAVASGAISTLGTVAANALLRERGMEAAAAENARSQLEVVVHRRYNPEGISQYNIVPGLLGVILQMTMVMMTSIALTRETERGTMENLLAMPASPLEIMLGKVLPYLVVGAVQVLVVLIAAKLLFSVPFMGSLPLLLFAILVFVLSLVLLGYTISTMARTQMQALQLTFFFFLPSILLSGFMFPYRGMPGWAQIFGEIFPLTHFLRITRAVMLKGADFAAIATEVGALAIFVALFAGVALLRFRRTLD</sequence>
<feature type="transmembrane region" description="Helical" evidence="8">
    <location>
        <begin position="238"/>
        <end position="260"/>
    </location>
</feature>
<feature type="transmembrane region" description="Helical" evidence="8">
    <location>
        <begin position="266"/>
        <end position="287"/>
    </location>
</feature>
<dbReference type="AlphaFoldDB" id="H0HK61"/>
<proteinExistence type="inferred from homology"/>
<feature type="transmembrane region" description="Helical" evidence="8">
    <location>
        <begin position="190"/>
        <end position="211"/>
    </location>
</feature>
<name>H0HK61_9HYPH</name>
<evidence type="ECO:0000256" key="1">
    <source>
        <dbReference type="ARBA" id="ARBA00004651"/>
    </source>
</evidence>
<dbReference type="Proteomes" id="UP000003250">
    <property type="component" value="Unassembled WGS sequence"/>
</dbReference>
<evidence type="ECO:0000256" key="6">
    <source>
        <dbReference type="ARBA" id="ARBA00022989"/>
    </source>
</evidence>
<dbReference type="PANTHER" id="PTHR30294:SF29">
    <property type="entry name" value="MULTIDRUG ABC TRANSPORTER PERMEASE YBHS-RELATED"/>
    <property type="match status" value="1"/>
</dbReference>
<feature type="transmembrane region" description="Helical" evidence="8">
    <location>
        <begin position="353"/>
        <end position="376"/>
    </location>
</feature>
<dbReference type="Gene3D" id="3.40.1710.10">
    <property type="entry name" value="abc type-2 transporter like domain"/>
    <property type="match status" value="1"/>
</dbReference>
<keyword evidence="4" id="KW-1003">Cell membrane</keyword>
<evidence type="ECO:0000256" key="7">
    <source>
        <dbReference type="ARBA" id="ARBA00023136"/>
    </source>
</evidence>
<feature type="domain" description="ABC transmembrane type-2" evidence="9">
    <location>
        <begin position="140"/>
        <end position="381"/>
    </location>
</feature>
<comment type="similarity">
    <text evidence="2">Belongs to the ABC-2 integral membrane protein family.</text>
</comment>
<organism evidence="10 11">
    <name type="scientific">Mesorhizobium alhagi CCNWXJ12-2</name>
    <dbReference type="NCBI Taxonomy" id="1107882"/>
    <lineage>
        <taxon>Bacteria</taxon>
        <taxon>Pseudomonadati</taxon>
        <taxon>Pseudomonadota</taxon>
        <taxon>Alphaproteobacteria</taxon>
        <taxon>Hyphomicrobiales</taxon>
        <taxon>Phyllobacteriaceae</taxon>
        <taxon>Allomesorhizobium</taxon>
    </lineage>
</organism>
<dbReference type="InterPro" id="IPR047817">
    <property type="entry name" value="ABC2_TM_bact-type"/>
</dbReference>
<dbReference type="OrthoDB" id="9784671at2"/>
<evidence type="ECO:0000313" key="11">
    <source>
        <dbReference type="Proteomes" id="UP000003250"/>
    </source>
</evidence>
<evidence type="ECO:0000256" key="3">
    <source>
        <dbReference type="ARBA" id="ARBA00022448"/>
    </source>
</evidence>
<feature type="transmembrane region" description="Helical" evidence="8">
    <location>
        <begin position="31"/>
        <end position="51"/>
    </location>
</feature>
<evidence type="ECO:0000259" key="9">
    <source>
        <dbReference type="PROSITE" id="PS51012"/>
    </source>
</evidence>
<evidence type="ECO:0000256" key="2">
    <source>
        <dbReference type="ARBA" id="ARBA00007783"/>
    </source>
</evidence>
<feature type="transmembrane region" description="Helical" evidence="8">
    <location>
        <begin position="299"/>
        <end position="318"/>
    </location>
</feature>
<protein>
    <submittedName>
        <fullName evidence="10">ABC transporter</fullName>
    </submittedName>
</protein>
<dbReference type="RefSeq" id="WP_008834132.1">
    <property type="nucleotide sequence ID" value="NZ_AHAM01000024.1"/>
</dbReference>
<keyword evidence="3" id="KW-0813">Transport</keyword>